<evidence type="ECO:0000256" key="1">
    <source>
        <dbReference type="SAM" id="Phobius"/>
    </source>
</evidence>
<keyword evidence="1" id="KW-0812">Transmembrane</keyword>
<dbReference type="KEGG" id="sap:Sulac_3381"/>
<keyword evidence="1" id="KW-1133">Transmembrane helix</keyword>
<feature type="transmembrane region" description="Helical" evidence="1">
    <location>
        <begin position="85"/>
        <end position="107"/>
    </location>
</feature>
<reference evidence="2 3" key="2">
    <citation type="journal article" date="2012" name="Stand. Genomic Sci.">
        <title>Complete genome sequence of the moderately thermophilic mineral-sulfide-oxidizing firmicute Sulfobacillus acidophilus type strain (NAL(T)).</title>
        <authorList>
            <person name="Anderson I."/>
            <person name="Chertkov O."/>
            <person name="Chen A."/>
            <person name="Saunders E."/>
            <person name="Lapidus A."/>
            <person name="Nolan M."/>
            <person name="Lucas S."/>
            <person name="Hammon N."/>
            <person name="Deshpande S."/>
            <person name="Cheng J.F."/>
            <person name="Han C."/>
            <person name="Tapia R."/>
            <person name="Goodwin L.A."/>
            <person name="Pitluck S."/>
            <person name="Liolios K."/>
            <person name="Pagani I."/>
            <person name="Ivanova N."/>
            <person name="Mikhailova N."/>
            <person name="Pati A."/>
            <person name="Palaniappan K."/>
            <person name="Land M."/>
            <person name="Pan C."/>
            <person name="Rohde M."/>
            <person name="Pukall R."/>
            <person name="Goker M."/>
            <person name="Detter J.C."/>
            <person name="Woyke T."/>
            <person name="Bristow J."/>
            <person name="Eisen J.A."/>
            <person name="Markowitz V."/>
            <person name="Hugenholtz P."/>
            <person name="Kyrpides N.C."/>
            <person name="Klenk H.P."/>
            <person name="Mavromatis K."/>
        </authorList>
    </citation>
    <scope>NUCLEOTIDE SEQUENCE [LARGE SCALE GENOMIC DNA]</scope>
    <source>
        <strain evidence="3">ATCC 700253 / DSM 10332 / NAL</strain>
    </source>
</reference>
<keyword evidence="3" id="KW-1185">Reference proteome</keyword>
<organism evidence="2 3">
    <name type="scientific">Sulfobacillus acidophilus (strain ATCC 700253 / DSM 10332 / NAL)</name>
    <dbReference type="NCBI Taxonomy" id="679936"/>
    <lineage>
        <taxon>Bacteria</taxon>
        <taxon>Bacillati</taxon>
        <taxon>Bacillota</taxon>
        <taxon>Clostridia</taxon>
        <taxon>Eubacteriales</taxon>
        <taxon>Clostridiales Family XVII. Incertae Sedis</taxon>
        <taxon>Sulfobacillus</taxon>
    </lineage>
</organism>
<sequence>MPITEPLKRAIIAGILGTLLFSFVMEIIVWLHGPRFDVPLWDGGFVTLNPQVAVLIGYVLEFAIGVGLAYLYLRTLASRQPRETLTRGALFGFALWLFLMVIGMPLFTWLSPVVQNGMTLAPGFFLWHYGLMGSITWLLALEAFGTGVSYVTEQANWRVGR</sequence>
<dbReference type="HOGENOM" id="CLU_1642856_0_0_9"/>
<feature type="transmembrane region" description="Helical" evidence="1">
    <location>
        <begin position="52"/>
        <end position="73"/>
    </location>
</feature>
<dbReference type="PATRIC" id="fig|679936.5.peg.3501"/>
<evidence type="ECO:0000313" key="3">
    <source>
        <dbReference type="Proteomes" id="UP000005439"/>
    </source>
</evidence>
<gene>
    <name evidence="2" type="ordered locus">Sulac_3381</name>
</gene>
<evidence type="ECO:0000313" key="2">
    <source>
        <dbReference type="EMBL" id="AEW06824.1"/>
    </source>
</evidence>
<dbReference type="Proteomes" id="UP000005439">
    <property type="component" value="Chromosome"/>
</dbReference>
<keyword evidence="1" id="KW-0472">Membrane</keyword>
<feature type="transmembrane region" description="Helical" evidence="1">
    <location>
        <begin position="12"/>
        <end position="32"/>
    </location>
</feature>
<dbReference type="AlphaFoldDB" id="G8TTR5"/>
<feature type="transmembrane region" description="Helical" evidence="1">
    <location>
        <begin position="127"/>
        <end position="151"/>
    </location>
</feature>
<reference evidence="3" key="1">
    <citation type="submission" date="2011-12" db="EMBL/GenBank/DDBJ databases">
        <title>The complete genome of chromosome of Sulfobacillus acidophilus DSM 10332.</title>
        <authorList>
            <person name="Lucas S."/>
            <person name="Han J."/>
            <person name="Lapidus A."/>
            <person name="Bruce D."/>
            <person name="Goodwin L."/>
            <person name="Pitluck S."/>
            <person name="Peters L."/>
            <person name="Kyrpides N."/>
            <person name="Mavromatis K."/>
            <person name="Ivanova N."/>
            <person name="Mikhailova N."/>
            <person name="Chertkov O."/>
            <person name="Saunders E."/>
            <person name="Detter J.C."/>
            <person name="Tapia R."/>
            <person name="Han C."/>
            <person name="Land M."/>
            <person name="Hauser L."/>
            <person name="Markowitz V."/>
            <person name="Cheng J.-F."/>
            <person name="Hugenholtz P."/>
            <person name="Woyke T."/>
            <person name="Wu D."/>
            <person name="Pukall R."/>
            <person name="Gehrich-Schroeter G."/>
            <person name="Schneider S."/>
            <person name="Klenk H.-P."/>
            <person name="Eisen J.A."/>
        </authorList>
    </citation>
    <scope>NUCLEOTIDE SEQUENCE [LARGE SCALE GENOMIC DNA]</scope>
    <source>
        <strain evidence="3">ATCC 700253 / DSM 10332 / NAL</strain>
    </source>
</reference>
<protein>
    <submittedName>
        <fullName evidence="2">Uncharacterized protein</fullName>
    </submittedName>
</protein>
<dbReference type="EMBL" id="CP003179">
    <property type="protein sequence ID" value="AEW06824.1"/>
    <property type="molecule type" value="Genomic_DNA"/>
</dbReference>
<proteinExistence type="predicted"/>
<name>G8TTR5_SULAD</name>
<accession>G8TTR5</accession>